<dbReference type="PANTHER" id="PTHR45694">
    <property type="entry name" value="GLUTAREDOXIN 2"/>
    <property type="match status" value="1"/>
</dbReference>
<dbReference type="EMBL" id="MCFA01000084">
    <property type="protein sequence ID" value="ORY09619.1"/>
    <property type="molecule type" value="Genomic_DNA"/>
</dbReference>
<keyword evidence="6" id="KW-1185">Reference proteome</keyword>
<feature type="region of interest" description="Disordered" evidence="2">
    <location>
        <begin position="114"/>
        <end position="142"/>
    </location>
</feature>
<dbReference type="InterPro" id="IPR002109">
    <property type="entry name" value="Glutaredoxin"/>
</dbReference>
<comment type="similarity">
    <text evidence="1">Belongs to the glutaredoxin family. Monothiol subfamily.</text>
</comment>
<feature type="signal peptide" evidence="3">
    <location>
        <begin position="1"/>
        <end position="27"/>
    </location>
</feature>
<dbReference type="AlphaFoldDB" id="A0A1Y1ZHD9"/>
<dbReference type="InterPro" id="IPR014025">
    <property type="entry name" value="Glutaredoxin_subgr"/>
</dbReference>
<dbReference type="OrthoDB" id="423313at2759"/>
<evidence type="ECO:0000256" key="3">
    <source>
        <dbReference type="SAM" id="SignalP"/>
    </source>
</evidence>
<dbReference type="NCBIfam" id="TIGR02180">
    <property type="entry name" value="GRX_euk"/>
    <property type="match status" value="1"/>
</dbReference>
<evidence type="ECO:0000256" key="2">
    <source>
        <dbReference type="SAM" id="MobiDB-lite"/>
    </source>
</evidence>
<dbReference type="STRING" id="1231657.A0A1Y1ZHD9"/>
<dbReference type="GO" id="GO:0005801">
    <property type="term" value="C:cis-Golgi network"/>
    <property type="evidence" value="ECO:0007669"/>
    <property type="project" value="UniProtKB-ARBA"/>
</dbReference>
<dbReference type="SUPFAM" id="SSF52833">
    <property type="entry name" value="Thioredoxin-like"/>
    <property type="match status" value="1"/>
</dbReference>
<dbReference type="GO" id="GO:0005796">
    <property type="term" value="C:Golgi lumen"/>
    <property type="evidence" value="ECO:0007669"/>
    <property type="project" value="TreeGrafter"/>
</dbReference>
<evidence type="ECO:0000259" key="4">
    <source>
        <dbReference type="Pfam" id="PF00462"/>
    </source>
</evidence>
<accession>A0A1Y1ZHD9</accession>
<sequence length="266" mass="28765">MPSQRRVKAFGLLVALVVLVTLYVTSSSRATAASDFYTKTQEALQAREYEAAAKQRDADDVGSRLKAAEEAAKKSAEQKGQQYLDSIAGGAAKEDDKAKGVAGRIVVQGGDDKKAVPGVAAVGGRPRDREAAKEKDESPEDHEVEVELNAILKKSPMIIFSKSYCPFSKKAKHILLDLYNIVPAPFVVELDQHPLGQKLQATLTESTGRRTVPNVLLMGKSIGGGDDIEELHLNGKLMDTVRSMGGSRIVQAERRKAGTQQKPLRV</sequence>
<feature type="domain" description="Glutaredoxin" evidence="4">
    <location>
        <begin position="158"/>
        <end position="222"/>
    </location>
</feature>
<reference evidence="5 6" key="1">
    <citation type="submission" date="2016-07" db="EMBL/GenBank/DDBJ databases">
        <title>Pervasive Adenine N6-methylation of Active Genes in Fungi.</title>
        <authorList>
            <consortium name="DOE Joint Genome Institute"/>
            <person name="Mondo S.J."/>
            <person name="Dannebaum R.O."/>
            <person name="Kuo R.C."/>
            <person name="Labutti K."/>
            <person name="Haridas S."/>
            <person name="Kuo A."/>
            <person name="Salamov A."/>
            <person name="Ahrendt S.R."/>
            <person name="Lipzen A."/>
            <person name="Sullivan W."/>
            <person name="Andreopoulos W.B."/>
            <person name="Clum A."/>
            <person name="Lindquist E."/>
            <person name="Daum C."/>
            <person name="Ramamoorthy G.K."/>
            <person name="Gryganskyi A."/>
            <person name="Culley D."/>
            <person name="Magnuson J.K."/>
            <person name="James T.Y."/>
            <person name="O'Malley M.A."/>
            <person name="Stajich J.E."/>
            <person name="Spatafora J.W."/>
            <person name="Visel A."/>
            <person name="Grigoriev I.V."/>
        </authorList>
    </citation>
    <scope>NUCLEOTIDE SEQUENCE [LARGE SCALE GENOMIC DNA]</scope>
    <source>
        <strain evidence="5 6">CBS 115471</strain>
    </source>
</reference>
<comment type="caution">
    <text evidence="5">The sequence shown here is derived from an EMBL/GenBank/DDBJ whole genome shotgun (WGS) entry which is preliminary data.</text>
</comment>
<dbReference type="PROSITE" id="PS51354">
    <property type="entry name" value="GLUTAREDOXIN_2"/>
    <property type="match status" value="1"/>
</dbReference>
<organism evidence="5 6">
    <name type="scientific">Clohesyomyces aquaticus</name>
    <dbReference type="NCBI Taxonomy" id="1231657"/>
    <lineage>
        <taxon>Eukaryota</taxon>
        <taxon>Fungi</taxon>
        <taxon>Dikarya</taxon>
        <taxon>Ascomycota</taxon>
        <taxon>Pezizomycotina</taxon>
        <taxon>Dothideomycetes</taxon>
        <taxon>Pleosporomycetidae</taxon>
        <taxon>Pleosporales</taxon>
        <taxon>Lindgomycetaceae</taxon>
        <taxon>Clohesyomyces</taxon>
    </lineage>
</organism>
<dbReference type="PRINTS" id="PR00160">
    <property type="entry name" value="GLUTAREDOXIN"/>
</dbReference>
<dbReference type="GO" id="GO:0034599">
    <property type="term" value="P:cellular response to oxidative stress"/>
    <property type="evidence" value="ECO:0007669"/>
    <property type="project" value="TreeGrafter"/>
</dbReference>
<dbReference type="FunFam" id="3.40.30.10:FF:000093">
    <property type="entry name" value="Glutaredoxin 2"/>
    <property type="match status" value="1"/>
</dbReference>
<feature type="compositionally biased region" description="Basic and acidic residues" evidence="2">
    <location>
        <begin position="125"/>
        <end position="136"/>
    </location>
</feature>
<dbReference type="CDD" id="cd03419">
    <property type="entry name" value="GRX_GRXh_1_2_like"/>
    <property type="match status" value="1"/>
</dbReference>
<dbReference type="GO" id="GO:0000324">
    <property type="term" value="C:fungal-type vacuole"/>
    <property type="evidence" value="ECO:0007669"/>
    <property type="project" value="TreeGrafter"/>
</dbReference>
<dbReference type="InterPro" id="IPR011899">
    <property type="entry name" value="Glutaredoxin_euk/vir"/>
</dbReference>
<dbReference type="Gene3D" id="3.40.30.10">
    <property type="entry name" value="Glutaredoxin"/>
    <property type="match status" value="1"/>
</dbReference>
<proteinExistence type="inferred from homology"/>
<dbReference type="Proteomes" id="UP000193144">
    <property type="component" value="Unassembled WGS sequence"/>
</dbReference>
<feature type="chain" id="PRO_5013050564" evidence="3">
    <location>
        <begin position="28"/>
        <end position="266"/>
    </location>
</feature>
<dbReference type="Pfam" id="PF00462">
    <property type="entry name" value="Glutaredoxin"/>
    <property type="match status" value="1"/>
</dbReference>
<keyword evidence="3" id="KW-0732">Signal</keyword>
<evidence type="ECO:0000313" key="5">
    <source>
        <dbReference type="EMBL" id="ORY09619.1"/>
    </source>
</evidence>
<name>A0A1Y1ZHD9_9PLEO</name>
<protein>
    <submittedName>
        <fullName evidence="5">Glutaredoxin domain-containing protein</fullName>
    </submittedName>
</protein>
<gene>
    <name evidence="5" type="ORF">BCR34DRAFT_368858</name>
</gene>
<evidence type="ECO:0000256" key="1">
    <source>
        <dbReference type="ARBA" id="ARBA00009630"/>
    </source>
</evidence>
<dbReference type="GO" id="GO:0004362">
    <property type="term" value="F:glutathione-disulfide reductase (NADPH) activity"/>
    <property type="evidence" value="ECO:0007669"/>
    <property type="project" value="UniProtKB-ARBA"/>
</dbReference>
<evidence type="ECO:0000313" key="6">
    <source>
        <dbReference type="Proteomes" id="UP000193144"/>
    </source>
</evidence>
<dbReference type="InterPro" id="IPR036249">
    <property type="entry name" value="Thioredoxin-like_sf"/>
</dbReference>
<dbReference type="PANTHER" id="PTHR45694:SF5">
    <property type="entry name" value="GLUTAREDOXIN 2"/>
    <property type="match status" value="1"/>
</dbReference>